<dbReference type="InterPro" id="IPR001387">
    <property type="entry name" value="Cro/C1-type_HTH"/>
</dbReference>
<dbReference type="Gene3D" id="3.40.50.300">
    <property type="entry name" value="P-loop containing nucleotide triphosphate hydrolases"/>
    <property type="match status" value="1"/>
</dbReference>
<dbReference type="SUPFAM" id="SSF48452">
    <property type="entry name" value="TPR-like"/>
    <property type="match status" value="1"/>
</dbReference>
<dbReference type="CDD" id="cd00093">
    <property type="entry name" value="HTH_XRE"/>
    <property type="match status" value="1"/>
</dbReference>
<keyword evidence="3" id="KW-1185">Reference proteome</keyword>
<dbReference type="SMART" id="SM00530">
    <property type="entry name" value="HTH_XRE"/>
    <property type="match status" value="1"/>
</dbReference>
<dbReference type="PROSITE" id="PS50943">
    <property type="entry name" value="HTH_CROC1"/>
    <property type="match status" value="1"/>
</dbReference>
<reference evidence="2" key="1">
    <citation type="submission" date="2020-10" db="EMBL/GenBank/DDBJ databases">
        <title>Taxonomic study of unclassified bacteria belonging to the class Ktedonobacteria.</title>
        <authorList>
            <person name="Yabe S."/>
            <person name="Wang C.M."/>
            <person name="Zheng Y."/>
            <person name="Sakai Y."/>
            <person name="Cavaletti L."/>
            <person name="Monciardini P."/>
            <person name="Donadio S."/>
        </authorList>
    </citation>
    <scope>NUCLEOTIDE SEQUENCE</scope>
    <source>
        <strain evidence="2">ID150040</strain>
    </source>
</reference>
<dbReference type="InterPro" id="IPR002182">
    <property type="entry name" value="NB-ARC"/>
</dbReference>
<dbReference type="SMART" id="SM00028">
    <property type="entry name" value="TPR"/>
    <property type="match status" value="3"/>
</dbReference>
<dbReference type="InterPro" id="IPR027417">
    <property type="entry name" value="P-loop_NTPase"/>
</dbReference>
<dbReference type="EMBL" id="BNJK01000001">
    <property type="protein sequence ID" value="GHO96617.1"/>
    <property type="molecule type" value="Genomic_DNA"/>
</dbReference>
<dbReference type="InterPro" id="IPR010982">
    <property type="entry name" value="Lambda_DNA-bd_dom_sf"/>
</dbReference>
<dbReference type="InterPro" id="IPR019734">
    <property type="entry name" value="TPR_rpt"/>
</dbReference>
<dbReference type="SUPFAM" id="SSF47413">
    <property type="entry name" value="lambda repressor-like DNA-binding domains"/>
    <property type="match status" value="1"/>
</dbReference>
<dbReference type="Gene3D" id="1.10.260.40">
    <property type="entry name" value="lambda repressor-like DNA-binding domains"/>
    <property type="match status" value="1"/>
</dbReference>
<dbReference type="AlphaFoldDB" id="A0A8J3N6Z0"/>
<accession>A0A8J3N6Z0</accession>
<dbReference type="PANTHER" id="PTHR47691:SF3">
    <property type="entry name" value="HTH-TYPE TRANSCRIPTIONAL REGULATOR RV0890C-RELATED"/>
    <property type="match status" value="1"/>
</dbReference>
<gene>
    <name evidence="2" type="ORF">KSF_066650</name>
</gene>
<dbReference type="Gene3D" id="1.25.40.10">
    <property type="entry name" value="Tetratricopeptide repeat domain"/>
    <property type="match status" value="1"/>
</dbReference>
<evidence type="ECO:0000313" key="2">
    <source>
        <dbReference type="EMBL" id="GHO96617.1"/>
    </source>
</evidence>
<evidence type="ECO:0000259" key="1">
    <source>
        <dbReference type="PROSITE" id="PS50943"/>
    </source>
</evidence>
<feature type="domain" description="HTH cro/C1-type" evidence="1">
    <location>
        <begin position="17"/>
        <end position="72"/>
    </location>
</feature>
<dbReference type="RefSeq" id="WP_220207226.1">
    <property type="nucleotide sequence ID" value="NZ_BNJK01000001.1"/>
</dbReference>
<comment type="caution">
    <text evidence="2">The sequence shown here is derived from an EMBL/GenBank/DDBJ whole genome shotgun (WGS) entry which is preliminary data.</text>
</comment>
<dbReference type="SUPFAM" id="SSF52540">
    <property type="entry name" value="P-loop containing nucleoside triphosphate hydrolases"/>
    <property type="match status" value="1"/>
</dbReference>
<name>A0A8J3N6Z0_9CHLR</name>
<dbReference type="PANTHER" id="PTHR47691">
    <property type="entry name" value="REGULATOR-RELATED"/>
    <property type="match status" value="1"/>
</dbReference>
<proteinExistence type="predicted"/>
<dbReference type="Pfam" id="PF17874">
    <property type="entry name" value="TPR_MalT"/>
    <property type="match status" value="1"/>
</dbReference>
<sequence>MNKKDVPTKKVMPNTKLRKARESHGWTQKDVATRIDLADIRTVSRWERGVSFPSAFYRQKLSTVFKLSLEELGLASSAQDQIELPVVAVEDNQRSEMLSRIPHFLTSFIGREQEVERLCGLLKQSNKHIITLFGAGGVGKTRLGLQVVTQVSDDFSDGVGFISLESISDPNLVLSTIAQELGIREHESIPLIKRVQYFLHDKEFLLFLDNFEHVLEAAPLIEDLIDPCPRLKVLITSRVALHLYDEDTFMVSPLPLPKSTQSLNPEDFMRYDSIALFVQRAKAVQPTFAMTRENVDTIVELCAHLDGLPLAIELAASRIKWLAPEALLARIRIPERLRILRNDVTTVPERQRTLYNTVKWSYDLLDQQDKWLFRHLSVFTGSVSLDTIEAFFDTGEHSELDIVNRVIVLLENSLLQCTDWGSVNPRFAMLETIRKYGLECLRKDGELEESQRSHAIFYLHIAEKAASYLTGPQQDIWLQQLEQDQTNLRAALEWLVTHKETGLALRFCEAFGKFCGLRGYWTEEQQWLRATLALPQTSESKAIRAKVLRRAGHLAYRFRDLTTARTLQEESVAISRDLADKQNLAGALSGLGWVLYRQNEITAAGHLLKESVEVARETGDAWTLANALESFGRYMHYQGDTKKAYASLKESLALSQKLLDKETTARILTTLVTIELSQGNIIQARGFAEESFKLAQELGTKPLIALTLSYLGDVALSQKAYDQAKQLFTESIVIARDLGDEPAMVKRQLKLVDVALSQDNLETVDAIIREILTHFHDWQNMPEVAAILQRYQHYAGEKKKWP</sequence>
<dbReference type="GO" id="GO:0003677">
    <property type="term" value="F:DNA binding"/>
    <property type="evidence" value="ECO:0007669"/>
    <property type="project" value="InterPro"/>
</dbReference>
<evidence type="ECO:0000313" key="3">
    <source>
        <dbReference type="Proteomes" id="UP000597444"/>
    </source>
</evidence>
<organism evidence="2 3">
    <name type="scientific">Reticulibacter mediterranei</name>
    <dbReference type="NCBI Taxonomy" id="2778369"/>
    <lineage>
        <taxon>Bacteria</taxon>
        <taxon>Bacillati</taxon>
        <taxon>Chloroflexota</taxon>
        <taxon>Ktedonobacteria</taxon>
        <taxon>Ktedonobacterales</taxon>
        <taxon>Reticulibacteraceae</taxon>
        <taxon>Reticulibacter</taxon>
    </lineage>
</organism>
<dbReference type="InterPro" id="IPR058852">
    <property type="entry name" value="HTH_77"/>
</dbReference>
<dbReference type="GO" id="GO:0043531">
    <property type="term" value="F:ADP binding"/>
    <property type="evidence" value="ECO:0007669"/>
    <property type="project" value="InterPro"/>
</dbReference>
<dbReference type="InterPro" id="IPR011990">
    <property type="entry name" value="TPR-like_helical_dom_sf"/>
</dbReference>
<dbReference type="PRINTS" id="PR00364">
    <property type="entry name" value="DISEASERSIST"/>
</dbReference>
<dbReference type="Proteomes" id="UP000597444">
    <property type="component" value="Unassembled WGS sequence"/>
</dbReference>
<protein>
    <recommendedName>
        <fullName evidence="1">HTH cro/C1-type domain-containing protein</fullName>
    </recommendedName>
</protein>
<dbReference type="Pfam" id="PF13374">
    <property type="entry name" value="TPR_10"/>
    <property type="match status" value="1"/>
</dbReference>
<dbReference type="InterPro" id="IPR041617">
    <property type="entry name" value="TPR_MalT"/>
</dbReference>
<dbReference type="Pfam" id="PF25872">
    <property type="entry name" value="HTH_77"/>
    <property type="match status" value="1"/>
</dbReference>
<dbReference type="Pfam" id="PF01381">
    <property type="entry name" value="HTH_3"/>
    <property type="match status" value="1"/>
</dbReference>
<dbReference type="Pfam" id="PF00931">
    <property type="entry name" value="NB-ARC"/>
    <property type="match status" value="1"/>
</dbReference>